<dbReference type="GeneID" id="38136645"/>
<dbReference type="RefSeq" id="XP_026620218.1">
    <property type="nucleotide sequence ID" value="XM_026768289.1"/>
</dbReference>
<accession>A0A3F3PLG6</accession>
<proteinExistence type="predicted"/>
<evidence type="ECO:0000313" key="2">
    <source>
        <dbReference type="Proteomes" id="UP000253729"/>
    </source>
</evidence>
<reference evidence="1 2" key="1">
    <citation type="submission" date="2018-07" db="EMBL/GenBank/DDBJ databases">
        <title>The genomes of Aspergillus section Nigri reveals drivers in fungal speciation.</title>
        <authorList>
            <consortium name="DOE Joint Genome Institute"/>
            <person name="Vesth T.C."/>
            <person name="Nybo J."/>
            <person name="Theobald S."/>
            <person name="Brandl J."/>
            <person name="Frisvad J.C."/>
            <person name="Nielsen K.F."/>
            <person name="Lyhne E.K."/>
            <person name="Kogle M.E."/>
            <person name="Kuo A."/>
            <person name="Riley R."/>
            <person name="Clum A."/>
            <person name="Nolan M."/>
            <person name="Lipzen A."/>
            <person name="Salamov A."/>
            <person name="Henrissat B."/>
            <person name="Wiebenga A."/>
            <person name="De vries R.P."/>
            <person name="Grigoriev I.V."/>
            <person name="Mortensen U.H."/>
            <person name="Andersen M.R."/>
            <person name="Baker S.E."/>
        </authorList>
    </citation>
    <scope>NUCLEOTIDE SEQUENCE [LARGE SCALE GENOMIC DNA]</scope>
    <source>
        <strain evidence="1 2">CBS 139.54b</strain>
    </source>
</reference>
<dbReference type="Proteomes" id="UP000253729">
    <property type="component" value="Unassembled WGS sequence"/>
</dbReference>
<name>A0A3F3PLG6_9EURO</name>
<organism evidence="1 2">
    <name type="scientific">Aspergillus welwitschiae</name>
    <dbReference type="NCBI Taxonomy" id="1341132"/>
    <lineage>
        <taxon>Eukaryota</taxon>
        <taxon>Fungi</taxon>
        <taxon>Dikarya</taxon>
        <taxon>Ascomycota</taxon>
        <taxon>Pezizomycotina</taxon>
        <taxon>Eurotiomycetes</taxon>
        <taxon>Eurotiomycetidae</taxon>
        <taxon>Eurotiales</taxon>
        <taxon>Aspergillaceae</taxon>
        <taxon>Aspergillus</taxon>
        <taxon>Aspergillus subgen. Circumdati</taxon>
    </lineage>
</organism>
<keyword evidence="2" id="KW-1185">Reference proteome</keyword>
<sequence length="79" mass="8281">MVNCALSLGAEATGFRLSRSQWAAGTVSGLTHIGPGVNGRTSPLTSTNAEATLASDHPANPWIGNDQFLNYYFLTPCIA</sequence>
<gene>
    <name evidence="1" type="ORF">BDQ94DRAFT_154409</name>
</gene>
<protein>
    <submittedName>
        <fullName evidence="1">Uncharacterized protein</fullName>
    </submittedName>
</protein>
<evidence type="ECO:0000313" key="1">
    <source>
        <dbReference type="EMBL" id="RDH27196.1"/>
    </source>
</evidence>
<dbReference type="EMBL" id="KZ852097">
    <property type="protein sequence ID" value="RDH27196.1"/>
    <property type="molecule type" value="Genomic_DNA"/>
</dbReference>
<dbReference type="AlphaFoldDB" id="A0A3F3PLG6"/>